<dbReference type="GO" id="GO:0030295">
    <property type="term" value="F:protein kinase activator activity"/>
    <property type="evidence" value="ECO:0007669"/>
    <property type="project" value="TreeGrafter"/>
</dbReference>
<dbReference type="Pfam" id="PF02518">
    <property type="entry name" value="HATPase_c"/>
    <property type="match status" value="1"/>
</dbReference>
<evidence type="ECO:0000256" key="2">
    <source>
        <dbReference type="ARBA" id="ARBA00004141"/>
    </source>
</evidence>
<dbReference type="InterPro" id="IPR036097">
    <property type="entry name" value="HisK_dim/P_sf"/>
</dbReference>
<dbReference type="PANTHER" id="PTHR42878">
    <property type="entry name" value="TWO-COMPONENT HISTIDINE KINASE"/>
    <property type="match status" value="1"/>
</dbReference>
<feature type="region of interest" description="Disordered" evidence="15">
    <location>
        <begin position="1"/>
        <end position="29"/>
    </location>
</feature>
<evidence type="ECO:0000259" key="16">
    <source>
        <dbReference type="PROSITE" id="PS50109"/>
    </source>
</evidence>
<comment type="subcellular location">
    <subcellularLocation>
        <location evidence="3">Cell membrane</location>
    </subcellularLocation>
    <subcellularLocation>
        <location evidence="2">Membrane</location>
        <topology evidence="2">Multi-pass membrane protein</topology>
    </subcellularLocation>
</comment>
<evidence type="ECO:0000256" key="11">
    <source>
        <dbReference type="ARBA" id="ARBA00022989"/>
    </source>
</evidence>
<keyword evidence="7" id="KW-0812">Transmembrane</keyword>
<keyword evidence="9" id="KW-0418">Kinase</keyword>
<protein>
    <recommendedName>
        <fullName evidence="14">Sensor-like histidine kinase SenX3</fullName>
        <ecNumber evidence="4">2.7.13.3</ecNumber>
    </recommendedName>
</protein>
<dbReference type="InterPro" id="IPR050351">
    <property type="entry name" value="BphY/WalK/GraS-like"/>
</dbReference>
<dbReference type="Proteomes" id="UP001143480">
    <property type="component" value="Unassembled WGS sequence"/>
</dbReference>
<dbReference type="InterPro" id="IPR005467">
    <property type="entry name" value="His_kinase_dom"/>
</dbReference>
<dbReference type="PANTHER" id="PTHR42878:SF7">
    <property type="entry name" value="SENSOR HISTIDINE KINASE GLRK"/>
    <property type="match status" value="1"/>
</dbReference>
<reference evidence="18" key="2">
    <citation type="submission" date="2023-01" db="EMBL/GenBank/DDBJ databases">
        <authorList>
            <person name="Sun Q."/>
            <person name="Evtushenko L."/>
        </authorList>
    </citation>
    <scope>NUCLEOTIDE SEQUENCE</scope>
    <source>
        <strain evidence="18">VKM Ac-1321</strain>
    </source>
</reference>
<dbReference type="Gene3D" id="1.10.287.130">
    <property type="match status" value="1"/>
</dbReference>
<dbReference type="InterPro" id="IPR003594">
    <property type="entry name" value="HATPase_dom"/>
</dbReference>
<dbReference type="Pfam" id="PF00512">
    <property type="entry name" value="HisKA"/>
    <property type="match status" value="1"/>
</dbReference>
<reference evidence="18" key="1">
    <citation type="journal article" date="2014" name="Int. J. Syst. Evol. Microbiol.">
        <title>Complete genome sequence of Corynebacterium casei LMG S-19264T (=DSM 44701T), isolated from a smear-ripened cheese.</title>
        <authorList>
            <consortium name="US DOE Joint Genome Institute (JGI-PGF)"/>
            <person name="Walter F."/>
            <person name="Albersmeier A."/>
            <person name="Kalinowski J."/>
            <person name="Ruckert C."/>
        </authorList>
    </citation>
    <scope>NUCLEOTIDE SEQUENCE</scope>
    <source>
        <strain evidence="18">VKM Ac-1321</strain>
    </source>
</reference>
<dbReference type="PROSITE" id="PS50109">
    <property type="entry name" value="HIS_KIN"/>
    <property type="match status" value="1"/>
</dbReference>
<dbReference type="InterPro" id="IPR029016">
    <property type="entry name" value="GAF-like_dom_sf"/>
</dbReference>
<dbReference type="GO" id="GO:0007234">
    <property type="term" value="P:osmosensory signaling via phosphorelay pathway"/>
    <property type="evidence" value="ECO:0007669"/>
    <property type="project" value="TreeGrafter"/>
</dbReference>
<comment type="caution">
    <text evidence="18">The sequence shown here is derived from an EMBL/GenBank/DDBJ whole genome shotgun (WGS) entry which is preliminary data.</text>
</comment>
<dbReference type="GO" id="GO:0000156">
    <property type="term" value="F:phosphorelay response regulator activity"/>
    <property type="evidence" value="ECO:0007669"/>
    <property type="project" value="TreeGrafter"/>
</dbReference>
<keyword evidence="10" id="KW-0067">ATP-binding</keyword>
<dbReference type="SMART" id="SM00387">
    <property type="entry name" value="HATPase_c"/>
    <property type="match status" value="1"/>
</dbReference>
<dbReference type="InterPro" id="IPR003018">
    <property type="entry name" value="GAF"/>
</dbReference>
<dbReference type="Pfam" id="PF01590">
    <property type="entry name" value="GAF"/>
    <property type="match status" value="1"/>
</dbReference>
<evidence type="ECO:0000256" key="15">
    <source>
        <dbReference type="SAM" id="MobiDB-lite"/>
    </source>
</evidence>
<gene>
    <name evidence="18" type="ORF">GCM10017581_040170</name>
</gene>
<feature type="domain" description="Histidine kinase" evidence="16">
    <location>
        <begin position="492"/>
        <end position="711"/>
    </location>
</feature>
<dbReference type="Gene3D" id="3.30.450.20">
    <property type="entry name" value="PAS domain"/>
    <property type="match status" value="1"/>
</dbReference>
<evidence type="ECO:0000259" key="17">
    <source>
        <dbReference type="PROSITE" id="PS50113"/>
    </source>
</evidence>
<feature type="domain" description="PAC" evidence="17">
    <location>
        <begin position="272"/>
        <end position="324"/>
    </location>
</feature>
<keyword evidence="5" id="KW-0597">Phosphoprotein</keyword>
<keyword evidence="11" id="KW-1133">Transmembrane helix</keyword>
<dbReference type="SUPFAM" id="SSF47384">
    <property type="entry name" value="Homodimeric domain of signal transducing histidine kinase"/>
    <property type="match status" value="1"/>
</dbReference>
<dbReference type="CDD" id="cd00130">
    <property type="entry name" value="PAS"/>
    <property type="match status" value="1"/>
</dbReference>
<dbReference type="GO" id="GO:0005524">
    <property type="term" value="F:ATP binding"/>
    <property type="evidence" value="ECO:0007669"/>
    <property type="project" value="UniProtKB-KW"/>
</dbReference>
<dbReference type="Gene3D" id="3.30.450.40">
    <property type="match status" value="2"/>
</dbReference>
<sequence length="711" mass="75475">MTVQGVGPVSSAENRENGKTTALPGRAGPLVRGMPIHDLELAPGELCRGAADKLAAVTARAANAPTGLIHLAHAGRLWIAGGSRLPSGWEAIGPVSARSTLAGWVIEQGVPMIVTDVLTDRRVPADAPVRGAAIRAYAGFPIHDRNDAIVGVCAVLDLRPRDWTVGELAGVDEGAQACTAFAEQQQASAEADRQRRFLDALLDSLRTGVAACDSDGRPVFTNAAMRAIADELPADADLATWLDRVPLADGNGIPVTADAVPLVRALRGERIRDAELRLRGPADRPVIMLADAQPITGLSGEPLGAVLTLRDVTEQRRAERFARAEQTVAAVLAGAQHIHDAAPAVVQAVAEALGRPHVELWLVEQDALVPVARHTAGRDAAVPMPQRLRPGQGLAGRAWQTRTPQWMRELPGTTQTAQPPGRFDAALAVPICSGEQVHAVLALFTDSLDDPEEQLVALLSGIAAHLGQFLERRRADELALALTRTKDEYLALVGHDLRTPITSMISCIELLRELDPPTLAAESAQLLDVAARNSEMVRHIVDELLDLAALDSGHAVLAREPLDLSAVVHAAAEAAQPAAAAAGVLLRLAVEPRIVLDGDAPRLTQVVTHLLDNAIRHSIDGGHIAVTLARTGNDTTELTVTDSGLGVPPEEYDELFTRFYRSTRTRDHRIPGAGLGLAISRAIIHRHHGEIRMIPTDGPGARIAIELPARG</sequence>
<evidence type="ECO:0000256" key="9">
    <source>
        <dbReference type="ARBA" id="ARBA00022777"/>
    </source>
</evidence>
<dbReference type="SUPFAM" id="SSF55874">
    <property type="entry name" value="ATPase domain of HSP90 chaperone/DNA topoisomerase II/histidine kinase"/>
    <property type="match status" value="1"/>
</dbReference>
<proteinExistence type="predicted"/>
<dbReference type="SMART" id="SM00065">
    <property type="entry name" value="GAF"/>
    <property type="match status" value="2"/>
</dbReference>
<dbReference type="SUPFAM" id="SSF55781">
    <property type="entry name" value="GAF domain-like"/>
    <property type="match status" value="2"/>
</dbReference>
<dbReference type="EC" id="2.7.13.3" evidence="4"/>
<evidence type="ECO:0000313" key="18">
    <source>
        <dbReference type="EMBL" id="GLL02275.1"/>
    </source>
</evidence>
<dbReference type="FunFam" id="3.30.565.10:FF:000006">
    <property type="entry name" value="Sensor histidine kinase WalK"/>
    <property type="match status" value="1"/>
</dbReference>
<dbReference type="Pfam" id="PF13185">
    <property type="entry name" value="GAF_2"/>
    <property type="match status" value="1"/>
</dbReference>
<dbReference type="InterPro" id="IPR000700">
    <property type="entry name" value="PAS-assoc_C"/>
</dbReference>
<evidence type="ECO:0000256" key="3">
    <source>
        <dbReference type="ARBA" id="ARBA00004236"/>
    </source>
</evidence>
<evidence type="ECO:0000256" key="5">
    <source>
        <dbReference type="ARBA" id="ARBA00022553"/>
    </source>
</evidence>
<dbReference type="Pfam" id="PF08448">
    <property type="entry name" value="PAS_4"/>
    <property type="match status" value="1"/>
</dbReference>
<accession>A0A9W6NLS6</accession>
<dbReference type="InterPro" id="IPR000014">
    <property type="entry name" value="PAS"/>
</dbReference>
<evidence type="ECO:0000256" key="14">
    <source>
        <dbReference type="ARBA" id="ARBA00039401"/>
    </source>
</evidence>
<dbReference type="AlphaFoldDB" id="A0A9W6NLS6"/>
<dbReference type="InterPro" id="IPR036890">
    <property type="entry name" value="HATPase_C_sf"/>
</dbReference>
<dbReference type="GO" id="GO:0005886">
    <property type="term" value="C:plasma membrane"/>
    <property type="evidence" value="ECO:0007669"/>
    <property type="project" value="UniProtKB-SubCell"/>
</dbReference>
<dbReference type="PRINTS" id="PR00344">
    <property type="entry name" value="BCTRLSENSOR"/>
</dbReference>
<keyword evidence="8" id="KW-0547">Nucleotide-binding</keyword>
<dbReference type="SUPFAM" id="SSF55785">
    <property type="entry name" value="PYP-like sensor domain (PAS domain)"/>
    <property type="match status" value="1"/>
</dbReference>
<evidence type="ECO:0000256" key="13">
    <source>
        <dbReference type="ARBA" id="ARBA00023136"/>
    </source>
</evidence>
<keyword evidence="12" id="KW-0902">Two-component regulatory system</keyword>
<dbReference type="InterPro" id="IPR003661">
    <property type="entry name" value="HisK_dim/P_dom"/>
</dbReference>
<evidence type="ECO:0000256" key="4">
    <source>
        <dbReference type="ARBA" id="ARBA00012438"/>
    </source>
</evidence>
<evidence type="ECO:0000256" key="10">
    <source>
        <dbReference type="ARBA" id="ARBA00022840"/>
    </source>
</evidence>
<evidence type="ECO:0000256" key="12">
    <source>
        <dbReference type="ARBA" id="ARBA00023012"/>
    </source>
</evidence>
<dbReference type="GO" id="GO:0000155">
    <property type="term" value="F:phosphorelay sensor kinase activity"/>
    <property type="evidence" value="ECO:0007669"/>
    <property type="project" value="InterPro"/>
</dbReference>
<keyword evidence="6" id="KW-0808">Transferase</keyword>
<dbReference type="EMBL" id="BSFP01000022">
    <property type="protein sequence ID" value="GLL02275.1"/>
    <property type="molecule type" value="Genomic_DNA"/>
</dbReference>
<dbReference type="PROSITE" id="PS50113">
    <property type="entry name" value="PAC"/>
    <property type="match status" value="1"/>
</dbReference>
<comment type="catalytic activity">
    <reaction evidence="1">
        <text>ATP + protein L-histidine = ADP + protein N-phospho-L-histidine.</text>
        <dbReference type="EC" id="2.7.13.3"/>
    </reaction>
</comment>
<evidence type="ECO:0000313" key="19">
    <source>
        <dbReference type="Proteomes" id="UP001143480"/>
    </source>
</evidence>
<evidence type="ECO:0000256" key="1">
    <source>
        <dbReference type="ARBA" id="ARBA00000085"/>
    </source>
</evidence>
<dbReference type="SMART" id="SM00388">
    <property type="entry name" value="HisKA"/>
    <property type="match status" value="1"/>
</dbReference>
<evidence type="ECO:0000256" key="7">
    <source>
        <dbReference type="ARBA" id="ARBA00022692"/>
    </source>
</evidence>
<keyword evidence="19" id="KW-1185">Reference proteome</keyword>
<dbReference type="InterPro" id="IPR001610">
    <property type="entry name" value="PAC"/>
</dbReference>
<keyword evidence="13" id="KW-0472">Membrane</keyword>
<dbReference type="InterPro" id="IPR004358">
    <property type="entry name" value="Sig_transdc_His_kin-like_C"/>
</dbReference>
<dbReference type="Gene3D" id="3.30.565.10">
    <property type="entry name" value="Histidine kinase-like ATPase, C-terminal domain"/>
    <property type="match status" value="1"/>
</dbReference>
<evidence type="ECO:0000256" key="6">
    <source>
        <dbReference type="ARBA" id="ARBA00022679"/>
    </source>
</evidence>
<dbReference type="InterPro" id="IPR013656">
    <property type="entry name" value="PAS_4"/>
</dbReference>
<dbReference type="CDD" id="cd00082">
    <property type="entry name" value="HisKA"/>
    <property type="match status" value="1"/>
</dbReference>
<evidence type="ECO:0000256" key="8">
    <source>
        <dbReference type="ARBA" id="ARBA00022741"/>
    </source>
</evidence>
<dbReference type="InterPro" id="IPR035965">
    <property type="entry name" value="PAS-like_dom_sf"/>
</dbReference>
<name>A0A9W6NLS6_9ACTN</name>
<organism evidence="18 19">
    <name type="scientific">Dactylosporangium matsuzakiense</name>
    <dbReference type="NCBI Taxonomy" id="53360"/>
    <lineage>
        <taxon>Bacteria</taxon>
        <taxon>Bacillati</taxon>
        <taxon>Actinomycetota</taxon>
        <taxon>Actinomycetes</taxon>
        <taxon>Micromonosporales</taxon>
        <taxon>Micromonosporaceae</taxon>
        <taxon>Dactylosporangium</taxon>
    </lineage>
</organism>
<dbReference type="SMART" id="SM00086">
    <property type="entry name" value="PAC"/>
    <property type="match status" value="1"/>
</dbReference>